<dbReference type="PIRSF" id="PIRSF004692">
    <property type="entry name" value="KdsD_KpsF"/>
    <property type="match status" value="1"/>
</dbReference>
<proteinExistence type="inferred from homology"/>
<dbReference type="InterPro" id="IPR035474">
    <property type="entry name" value="SIS_Kpsf"/>
</dbReference>
<dbReference type="PROSITE" id="PS51371">
    <property type="entry name" value="CBS"/>
    <property type="match status" value="2"/>
</dbReference>
<keyword evidence="5" id="KW-0862">Zinc</keyword>
<dbReference type="PANTHER" id="PTHR42745:SF1">
    <property type="entry name" value="ARABINOSE 5-PHOSPHATE ISOMERASE KDSD"/>
    <property type="match status" value="1"/>
</dbReference>
<evidence type="ECO:0000256" key="6">
    <source>
        <dbReference type="PIRSR" id="PIRSR004692-3"/>
    </source>
</evidence>
<dbReference type="Gene3D" id="3.10.580.10">
    <property type="entry name" value="CBS-domain"/>
    <property type="match status" value="1"/>
</dbReference>
<protein>
    <submittedName>
        <fullName evidence="10">KpsF/GutQ family sugar-phosphate isomerase</fullName>
    </submittedName>
</protein>
<dbReference type="InterPro" id="IPR050986">
    <property type="entry name" value="GutQ/KpsF_isomerases"/>
</dbReference>
<feature type="site" description="Catalytically relevant" evidence="6">
    <location>
        <position position="195"/>
    </location>
</feature>
<dbReference type="InterPro" id="IPR046342">
    <property type="entry name" value="CBS_dom_sf"/>
</dbReference>
<feature type="domain" description="CBS" evidence="8">
    <location>
        <begin position="214"/>
        <end position="271"/>
    </location>
</feature>
<keyword evidence="10" id="KW-0413">Isomerase</keyword>
<dbReference type="SMART" id="SM00116">
    <property type="entry name" value="CBS"/>
    <property type="match status" value="2"/>
</dbReference>
<keyword evidence="2" id="KW-0677">Repeat</keyword>
<keyword evidence="5" id="KW-0479">Metal-binding</keyword>
<gene>
    <name evidence="10" type="ORF">I0Q91_10165</name>
</gene>
<evidence type="ECO:0000256" key="5">
    <source>
        <dbReference type="PIRSR" id="PIRSR004692-2"/>
    </source>
</evidence>
<dbReference type="NCBIfam" id="TIGR00393">
    <property type="entry name" value="kpsF"/>
    <property type="match status" value="1"/>
</dbReference>
<feature type="domain" description="CBS" evidence="8">
    <location>
        <begin position="280"/>
        <end position="332"/>
    </location>
</feature>
<feature type="binding site" evidence="5">
    <location>
        <position position="84"/>
    </location>
    <ligand>
        <name>Zn(2+)</name>
        <dbReference type="ChEBI" id="CHEBI:29105"/>
    </ligand>
</feature>
<dbReference type="InterPro" id="IPR001347">
    <property type="entry name" value="SIS_dom"/>
</dbReference>
<dbReference type="GO" id="GO:0019146">
    <property type="term" value="F:arabinose-5-phosphate isomerase activity"/>
    <property type="evidence" value="ECO:0007669"/>
    <property type="project" value="UniProtKB-ARBA"/>
</dbReference>
<dbReference type="Pfam" id="PF00571">
    <property type="entry name" value="CBS"/>
    <property type="match status" value="2"/>
</dbReference>
<feature type="site" description="Catalytically relevant" evidence="6">
    <location>
        <position position="154"/>
    </location>
</feature>
<evidence type="ECO:0000313" key="10">
    <source>
        <dbReference type="EMBL" id="MBF8437446.1"/>
    </source>
</evidence>
<feature type="site" description="Catalytically relevant" evidence="6">
    <location>
        <position position="113"/>
    </location>
</feature>
<dbReference type="FunFam" id="3.40.50.10490:FF:000011">
    <property type="entry name" value="Arabinose 5-phosphate isomerase"/>
    <property type="match status" value="1"/>
</dbReference>
<evidence type="ECO:0000256" key="7">
    <source>
        <dbReference type="PROSITE-ProRule" id="PRU00703"/>
    </source>
</evidence>
<dbReference type="GO" id="GO:0046872">
    <property type="term" value="F:metal ion binding"/>
    <property type="evidence" value="ECO:0007669"/>
    <property type="project" value="UniProtKB-KW"/>
</dbReference>
<dbReference type="InterPro" id="IPR046348">
    <property type="entry name" value="SIS_dom_sf"/>
</dbReference>
<feature type="domain" description="SIS" evidence="9">
    <location>
        <begin position="44"/>
        <end position="186"/>
    </location>
</feature>
<keyword evidence="3 7" id="KW-0129">CBS domain</keyword>
<dbReference type="AlphaFoldDB" id="A0A931AWM8"/>
<dbReference type="GO" id="GO:0097367">
    <property type="term" value="F:carbohydrate derivative binding"/>
    <property type="evidence" value="ECO:0007669"/>
    <property type="project" value="InterPro"/>
</dbReference>
<dbReference type="InterPro" id="IPR004800">
    <property type="entry name" value="KdsD/KpsF-type"/>
</dbReference>
<keyword evidence="11" id="KW-1185">Reference proteome</keyword>
<dbReference type="InterPro" id="IPR000644">
    <property type="entry name" value="CBS_dom"/>
</dbReference>
<dbReference type="RefSeq" id="WP_270454425.1">
    <property type="nucleotide sequence ID" value="NZ_JADPIE010000005.1"/>
</dbReference>
<dbReference type="CDD" id="cd04604">
    <property type="entry name" value="CBS_pair_SIS_assoc"/>
    <property type="match status" value="1"/>
</dbReference>
<evidence type="ECO:0000313" key="11">
    <source>
        <dbReference type="Proteomes" id="UP000621436"/>
    </source>
</evidence>
<dbReference type="Gene3D" id="3.40.50.10490">
    <property type="entry name" value="Glucose-6-phosphate isomerase like protein, domain 1"/>
    <property type="match status" value="1"/>
</dbReference>
<evidence type="ECO:0000259" key="9">
    <source>
        <dbReference type="PROSITE" id="PS51464"/>
    </source>
</evidence>
<organism evidence="10 11">
    <name type="scientific">Halonatronomonas betaini</name>
    <dbReference type="NCBI Taxonomy" id="2778430"/>
    <lineage>
        <taxon>Bacteria</taxon>
        <taxon>Bacillati</taxon>
        <taxon>Bacillota</taxon>
        <taxon>Clostridia</taxon>
        <taxon>Halanaerobiales</taxon>
        <taxon>Halarsenatibacteraceae</taxon>
        <taxon>Halonatronomonas</taxon>
    </lineage>
</organism>
<accession>A0A931AWM8</accession>
<comment type="caution">
    <text evidence="10">The sequence shown here is derived from an EMBL/GenBank/DDBJ whole genome shotgun (WGS) entry which is preliminary data.</text>
</comment>
<dbReference type="EMBL" id="JADPIE010000005">
    <property type="protein sequence ID" value="MBF8437446.1"/>
    <property type="molecule type" value="Genomic_DNA"/>
</dbReference>
<dbReference type="PROSITE" id="PS51464">
    <property type="entry name" value="SIS"/>
    <property type="match status" value="1"/>
</dbReference>
<dbReference type="GO" id="GO:1901135">
    <property type="term" value="P:carbohydrate derivative metabolic process"/>
    <property type="evidence" value="ECO:0007669"/>
    <property type="project" value="InterPro"/>
</dbReference>
<dbReference type="SUPFAM" id="SSF53697">
    <property type="entry name" value="SIS domain"/>
    <property type="match status" value="1"/>
</dbReference>
<dbReference type="Pfam" id="PF01380">
    <property type="entry name" value="SIS"/>
    <property type="match status" value="1"/>
</dbReference>
<name>A0A931AWM8_9FIRM</name>
<evidence type="ECO:0000259" key="8">
    <source>
        <dbReference type="PROSITE" id="PS51371"/>
    </source>
</evidence>
<dbReference type="GO" id="GO:0005975">
    <property type="term" value="P:carbohydrate metabolic process"/>
    <property type="evidence" value="ECO:0007669"/>
    <property type="project" value="InterPro"/>
</dbReference>
<reference evidence="10" key="1">
    <citation type="submission" date="2020-11" db="EMBL/GenBank/DDBJ databases">
        <title>Halonatronomonas betainensis gen. nov., sp. nov. a novel haloalkaliphilic representative of the family Halanaerobiacae capable of betaine degradation.</title>
        <authorList>
            <person name="Boltyanskaya Y."/>
            <person name="Kevbrin V."/>
            <person name="Detkova E."/>
            <person name="Grouzdev D.S."/>
            <person name="Koziaeva V."/>
            <person name="Zhilina T."/>
        </authorList>
    </citation>
    <scope>NUCLEOTIDE SEQUENCE</scope>
    <source>
        <strain evidence="10">Z-7014</strain>
    </source>
</reference>
<dbReference type="Proteomes" id="UP000621436">
    <property type="component" value="Unassembled WGS sequence"/>
</dbReference>
<evidence type="ECO:0000256" key="1">
    <source>
        <dbReference type="ARBA" id="ARBA00008165"/>
    </source>
</evidence>
<dbReference type="CDD" id="cd05014">
    <property type="entry name" value="SIS_Kpsf"/>
    <property type="match status" value="1"/>
</dbReference>
<evidence type="ECO:0000256" key="4">
    <source>
        <dbReference type="PIRNR" id="PIRNR004692"/>
    </source>
</evidence>
<comment type="similarity">
    <text evidence="1 4">Belongs to the SIS family. GutQ/KpsF subfamily.</text>
</comment>
<evidence type="ECO:0000256" key="3">
    <source>
        <dbReference type="ARBA" id="ARBA00023122"/>
    </source>
</evidence>
<sequence length="332" mass="35418">MARKNIDPNKIKQALNQARQVLINEATAVKNLAEEIDGNFSEFLSGIYLSEGRIILTGVGKSGLIARKIAATFSSTGTPAYFVHAGEALHGDLGMVTGEDIIITISNSGETEEIIKLIPSIKRIGARLYLITSNLDSTLANQADSVISTGVTGEACHLDLAPTTSTTASLALGDALAVSLAGLNGLTEEDFALYHPAGSLGRKLLTTVADVLKIRDQNPKIKAEASVQQALFTMTESRMGSTAVINQAGRLIGIVTDGDIRRAVKSQNKDLLNARVSEIMTADPETIGEEKLAAEALKLMEQKEINHLPIIDDNGSPLGMVNFQDLLRAKVW</sequence>
<dbReference type="PANTHER" id="PTHR42745">
    <property type="match status" value="1"/>
</dbReference>
<evidence type="ECO:0000256" key="2">
    <source>
        <dbReference type="ARBA" id="ARBA00022737"/>
    </source>
</evidence>
<feature type="site" description="Catalytically relevant" evidence="6">
    <location>
        <position position="61"/>
    </location>
</feature>